<dbReference type="InterPro" id="IPR036259">
    <property type="entry name" value="MFS_trans_sf"/>
</dbReference>
<dbReference type="PANTHER" id="PTHR11662">
    <property type="entry name" value="SOLUTE CARRIER FAMILY 17"/>
    <property type="match status" value="1"/>
</dbReference>
<organism evidence="6 7">
    <name type="scientific">Araneus ventricosus</name>
    <name type="common">Orbweaver spider</name>
    <name type="synonym">Epeira ventricosa</name>
    <dbReference type="NCBI Taxonomy" id="182803"/>
    <lineage>
        <taxon>Eukaryota</taxon>
        <taxon>Metazoa</taxon>
        <taxon>Ecdysozoa</taxon>
        <taxon>Arthropoda</taxon>
        <taxon>Chelicerata</taxon>
        <taxon>Arachnida</taxon>
        <taxon>Araneae</taxon>
        <taxon>Araneomorphae</taxon>
        <taxon>Entelegynae</taxon>
        <taxon>Araneoidea</taxon>
        <taxon>Araneidae</taxon>
        <taxon>Araneus</taxon>
    </lineage>
</organism>
<dbReference type="AlphaFoldDB" id="A0A4Y1ZUC7"/>
<evidence type="ECO:0000256" key="5">
    <source>
        <dbReference type="SAM" id="Phobius"/>
    </source>
</evidence>
<dbReference type="GO" id="GO:0016020">
    <property type="term" value="C:membrane"/>
    <property type="evidence" value="ECO:0007669"/>
    <property type="project" value="UniProtKB-SubCell"/>
</dbReference>
<name>A0A4Y1ZUC7_ARAVE</name>
<dbReference type="OrthoDB" id="2985014at2759"/>
<comment type="caution">
    <text evidence="6">The sequence shown here is derived from an EMBL/GenBank/DDBJ whole genome shotgun (WGS) entry which is preliminary data.</text>
</comment>
<evidence type="ECO:0000313" key="7">
    <source>
        <dbReference type="Proteomes" id="UP000499080"/>
    </source>
</evidence>
<comment type="subcellular location">
    <subcellularLocation>
        <location evidence="1">Membrane</location>
        <topology evidence="1">Multi-pass membrane protein</topology>
    </subcellularLocation>
</comment>
<dbReference type="InterPro" id="IPR050382">
    <property type="entry name" value="MFS_Na/Anion_cotransporter"/>
</dbReference>
<feature type="non-terminal residue" evidence="6">
    <location>
        <position position="1"/>
    </location>
</feature>
<dbReference type="GO" id="GO:0006820">
    <property type="term" value="P:monoatomic anion transport"/>
    <property type="evidence" value="ECO:0007669"/>
    <property type="project" value="TreeGrafter"/>
</dbReference>
<gene>
    <name evidence="6" type="ORF">AVEN_122667_1</name>
</gene>
<proteinExistence type="predicted"/>
<keyword evidence="2 5" id="KW-0812">Transmembrane</keyword>
<evidence type="ECO:0000256" key="3">
    <source>
        <dbReference type="ARBA" id="ARBA00022989"/>
    </source>
</evidence>
<protein>
    <submittedName>
        <fullName evidence="6">Uncharacterized protein</fullName>
    </submittedName>
</protein>
<sequence>FSGLIWCVWCFFTAYDSPSLHPLIKSEELTLITKNTSPQTEQITSIPWKAIATSVPFWALAAGFLGQCWILSFFVTSVALYMGTILNLGSVQVGTQHYKFEFLYYNHNSEFKPHSEGFEKVILSRKKI</sequence>
<feature type="transmembrane region" description="Helical" evidence="5">
    <location>
        <begin position="57"/>
        <end position="82"/>
    </location>
</feature>
<accession>A0A4Y1ZUC7</accession>
<dbReference type="GO" id="GO:0022857">
    <property type="term" value="F:transmembrane transporter activity"/>
    <property type="evidence" value="ECO:0007669"/>
    <property type="project" value="TreeGrafter"/>
</dbReference>
<evidence type="ECO:0000313" key="6">
    <source>
        <dbReference type="EMBL" id="GBL68678.1"/>
    </source>
</evidence>
<reference evidence="6 7" key="1">
    <citation type="journal article" date="2019" name="Sci. Rep.">
        <title>Orb-weaving spider Araneus ventricosus genome elucidates the spidroin gene catalogue.</title>
        <authorList>
            <person name="Kono N."/>
            <person name="Nakamura H."/>
            <person name="Ohtoshi R."/>
            <person name="Moran D.A.P."/>
            <person name="Shinohara A."/>
            <person name="Yoshida Y."/>
            <person name="Fujiwara M."/>
            <person name="Mori M."/>
            <person name="Tomita M."/>
            <person name="Arakawa K."/>
        </authorList>
    </citation>
    <scope>NUCLEOTIDE SEQUENCE [LARGE SCALE GENOMIC DNA]</scope>
</reference>
<keyword evidence="7" id="KW-1185">Reference proteome</keyword>
<evidence type="ECO:0000256" key="2">
    <source>
        <dbReference type="ARBA" id="ARBA00022692"/>
    </source>
</evidence>
<dbReference type="SUPFAM" id="SSF103473">
    <property type="entry name" value="MFS general substrate transporter"/>
    <property type="match status" value="1"/>
</dbReference>
<dbReference type="Proteomes" id="UP000499080">
    <property type="component" value="Unassembled WGS sequence"/>
</dbReference>
<keyword evidence="3 5" id="KW-1133">Transmembrane helix</keyword>
<evidence type="ECO:0000256" key="4">
    <source>
        <dbReference type="ARBA" id="ARBA00023136"/>
    </source>
</evidence>
<dbReference type="EMBL" id="BGPR01078071">
    <property type="protein sequence ID" value="GBL68678.1"/>
    <property type="molecule type" value="Genomic_DNA"/>
</dbReference>
<dbReference type="PANTHER" id="PTHR11662:SF399">
    <property type="entry name" value="FI19708P1-RELATED"/>
    <property type="match status" value="1"/>
</dbReference>
<evidence type="ECO:0000256" key="1">
    <source>
        <dbReference type="ARBA" id="ARBA00004141"/>
    </source>
</evidence>
<keyword evidence="4 5" id="KW-0472">Membrane</keyword>